<comment type="similarity">
    <text evidence="1">Belongs to the glycosyltransferase 2 family.</text>
</comment>
<dbReference type="InterPro" id="IPR029044">
    <property type="entry name" value="Nucleotide-diphossugar_trans"/>
</dbReference>
<name>A0A6J4HVR1_9SPHI</name>
<proteinExistence type="inferred from homology"/>
<dbReference type="SUPFAM" id="SSF53448">
    <property type="entry name" value="Nucleotide-diphospho-sugar transferases"/>
    <property type="match status" value="1"/>
</dbReference>
<evidence type="ECO:0000259" key="4">
    <source>
        <dbReference type="Pfam" id="PF00535"/>
    </source>
</evidence>
<dbReference type="Pfam" id="PF00535">
    <property type="entry name" value="Glycos_transf_2"/>
    <property type="match status" value="1"/>
</dbReference>
<evidence type="ECO:0000256" key="2">
    <source>
        <dbReference type="ARBA" id="ARBA00022676"/>
    </source>
</evidence>
<evidence type="ECO:0000256" key="3">
    <source>
        <dbReference type="ARBA" id="ARBA00022679"/>
    </source>
</evidence>
<evidence type="ECO:0000313" key="5">
    <source>
        <dbReference type="EMBL" id="CAA9234783.1"/>
    </source>
</evidence>
<dbReference type="AlphaFoldDB" id="A0A6J4HVR1"/>
<dbReference type="EMBL" id="CADCTQ010000107">
    <property type="protein sequence ID" value="CAA9234783.1"/>
    <property type="molecule type" value="Genomic_DNA"/>
</dbReference>
<dbReference type="CDD" id="cd04186">
    <property type="entry name" value="GT_2_like_c"/>
    <property type="match status" value="1"/>
</dbReference>
<keyword evidence="2" id="KW-0328">Glycosyltransferase</keyword>
<dbReference type="InterPro" id="IPR001173">
    <property type="entry name" value="Glyco_trans_2-like"/>
</dbReference>
<gene>
    <name evidence="5" type="ORF">AVDCRST_MAG56-1128</name>
</gene>
<sequence length="312" mass="34156">MPRPAALWAVVVCYNGGPLLRNCLESLFRSTTPATVVVVDNGSTDGSVELIQREFPAVQLVRSAENLGFGRANNDGIRLALHGGAEHVFLLNQDAWVEPDTLSHLVALSRQHPELGVVSPVHLNADGTALDHGFANYLRADRCPGFISDLYVRRLRDHYTLPFVNAAAWLLPRNCLEKAGGFNPVFFMYGEDVDLCHRVRFHGFRIGVVPAAVIYHARGRAAAPAAGTPMSKSERTKQEAVDLALLSDINHSLARQLLTFAGQTLYGVLGPSGGRAGFWAGKWNVVKRIPRLGRLRRRCKRPAGAFLTEPAH</sequence>
<reference evidence="5" key="1">
    <citation type="submission" date="2020-02" db="EMBL/GenBank/DDBJ databases">
        <authorList>
            <person name="Meier V. D."/>
        </authorList>
    </citation>
    <scope>NUCLEOTIDE SEQUENCE</scope>
    <source>
        <strain evidence="5">AVDCRST_MAG56</strain>
    </source>
</reference>
<evidence type="ECO:0000256" key="1">
    <source>
        <dbReference type="ARBA" id="ARBA00006739"/>
    </source>
</evidence>
<organism evidence="5">
    <name type="scientific">uncultured Cytophagales bacterium</name>
    <dbReference type="NCBI Taxonomy" id="158755"/>
    <lineage>
        <taxon>Bacteria</taxon>
        <taxon>Pseudomonadati</taxon>
        <taxon>Bacteroidota</taxon>
        <taxon>Sphingobacteriia</taxon>
        <taxon>Sphingobacteriales</taxon>
        <taxon>environmental samples</taxon>
    </lineage>
</organism>
<protein>
    <recommendedName>
        <fullName evidence="4">Glycosyltransferase 2-like domain-containing protein</fullName>
    </recommendedName>
</protein>
<feature type="domain" description="Glycosyltransferase 2-like" evidence="4">
    <location>
        <begin position="9"/>
        <end position="133"/>
    </location>
</feature>
<dbReference type="Gene3D" id="3.90.550.10">
    <property type="entry name" value="Spore Coat Polysaccharide Biosynthesis Protein SpsA, Chain A"/>
    <property type="match status" value="1"/>
</dbReference>
<dbReference type="PANTHER" id="PTHR43179">
    <property type="entry name" value="RHAMNOSYLTRANSFERASE WBBL"/>
    <property type="match status" value="1"/>
</dbReference>
<keyword evidence="3" id="KW-0808">Transferase</keyword>
<dbReference type="GO" id="GO:0016757">
    <property type="term" value="F:glycosyltransferase activity"/>
    <property type="evidence" value="ECO:0007669"/>
    <property type="project" value="UniProtKB-KW"/>
</dbReference>
<accession>A0A6J4HVR1</accession>
<dbReference type="PANTHER" id="PTHR43179:SF12">
    <property type="entry name" value="GALACTOFURANOSYLTRANSFERASE GLFT2"/>
    <property type="match status" value="1"/>
</dbReference>